<reference evidence="3" key="2">
    <citation type="journal article" date="2022" name="Front. Microbiol.">
        <title>Comparative Genomic Analysis Revealed Distinct Molecular Components and Organization of CO2-Concentrating Mechanism in Thermophilic Cyanobacteria.</title>
        <authorList>
            <person name="Tang J."/>
            <person name="Zhou H."/>
            <person name="Yao D."/>
            <person name="Riaz S."/>
            <person name="You D."/>
            <person name="Klepacz-Smolka A."/>
            <person name="Daroch M."/>
        </authorList>
    </citation>
    <scope>NUCLEOTIDE SEQUENCE [LARGE SCALE GENOMIC DNA]</scope>
    <source>
        <strain evidence="3">PCC 6715</strain>
    </source>
</reference>
<dbReference type="PANTHER" id="PTHR35337:SF1">
    <property type="entry name" value="SLR1478 PROTEIN"/>
    <property type="match status" value="1"/>
</dbReference>
<dbReference type="KEGG" id="slw:BRW62_11840"/>
<sequence length="325" mass="36170">MNVERWLMRQEAQWLELEQLLNRAETKGIGALSAADICRLSQLYRLVSADLARAKTRRLGSHLVNYLQGLTLRSYSQVYQGRQPEDWRKVLWFFQRGFPDVVQQTWPQTAVAVGVFMVALAMGWWYTWADRQFMELVVPPNIISLVEDQGKLWMGSIVGIEPLASSSIMTNNISVAVATLAGGIFGGLGTLYILWTNGIHIGAIAAFVAQNDLSYPFWAFVSPHGALELPAIFLAGAAGLLLGQGLLFPRRYRRFSALKRNGTLAAQLMFGVVPLLVIAGIIEGFWSPSPLIPNSLKYLSGLGLFLALLFYLAWPLERSPTRGRE</sequence>
<name>A0A2D2Q4A3_PARLV</name>
<evidence type="ECO:0008006" key="4">
    <source>
        <dbReference type="Google" id="ProtNLM"/>
    </source>
</evidence>
<feature type="transmembrane region" description="Helical" evidence="1">
    <location>
        <begin position="106"/>
        <end position="126"/>
    </location>
</feature>
<evidence type="ECO:0000256" key="1">
    <source>
        <dbReference type="SAM" id="Phobius"/>
    </source>
</evidence>
<dbReference type="Pfam" id="PF01944">
    <property type="entry name" value="SpoIIM"/>
    <property type="match status" value="1"/>
</dbReference>
<proteinExistence type="predicted"/>
<keyword evidence="3" id="KW-1185">Reference proteome</keyword>
<protein>
    <recommendedName>
        <fullName evidence="4">Stage II sporulation protein M</fullName>
    </recommendedName>
</protein>
<evidence type="ECO:0000313" key="2">
    <source>
        <dbReference type="EMBL" id="ATS19305.1"/>
    </source>
</evidence>
<dbReference type="PANTHER" id="PTHR35337">
    <property type="entry name" value="SLR1478 PROTEIN"/>
    <property type="match status" value="1"/>
</dbReference>
<reference evidence="2 3" key="1">
    <citation type="submission" date="2016-11" db="EMBL/GenBank/DDBJ databases">
        <title>Complete genome sequence of thermophilic cyanobacteria strain Synechococcus sp. PCC6715.</title>
        <authorList>
            <person name="Tang J."/>
            <person name="Daroch M."/>
            <person name="Liang Y."/>
            <person name="Jiang D."/>
            <person name="Shah M."/>
        </authorList>
    </citation>
    <scope>NUCLEOTIDE SEQUENCE [LARGE SCALE GENOMIC DNA]</scope>
    <source>
        <strain evidence="2 3">PCC 6715</strain>
    </source>
</reference>
<dbReference type="EMBL" id="CP018092">
    <property type="protein sequence ID" value="ATS19305.1"/>
    <property type="molecule type" value="Genomic_DNA"/>
</dbReference>
<dbReference type="InterPro" id="IPR002798">
    <property type="entry name" value="SpoIIM-like"/>
</dbReference>
<keyword evidence="1" id="KW-0812">Transmembrane</keyword>
<gene>
    <name evidence="2" type="ORF">BRW62_11840</name>
</gene>
<dbReference type="OrthoDB" id="9800053at2"/>
<keyword evidence="1" id="KW-0472">Membrane</keyword>
<organism evidence="2 3">
    <name type="scientific">Parathermosynechococcus lividus PCC 6715</name>
    <dbReference type="NCBI Taxonomy" id="1917166"/>
    <lineage>
        <taxon>Bacteria</taxon>
        <taxon>Bacillati</taxon>
        <taxon>Cyanobacteriota</taxon>
        <taxon>Cyanophyceae</taxon>
        <taxon>Acaryochloridales</taxon>
        <taxon>Thermosynechococcaceae</taxon>
        <taxon>Parathermosynechococcus</taxon>
    </lineage>
</organism>
<dbReference type="Proteomes" id="UP000231057">
    <property type="component" value="Chromosome"/>
</dbReference>
<feature type="transmembrane region" description="Helical" evidence="1">
    <location>
        <begin position="227"/>
        <end position="248"/>
    </location>
</feature>
<feature type="transmembrane region" description="Helical" evidence="1">
    <location>
        <begin position="173"/>
        <end position="194"/>
    </location>
</feature>
<evidence type="ECO:0000313" key="3">
    <source>
        <dbReference type="Proteomes" id="UP000231057"/>
    </source>
</evidence>
<accession>A0A2D2Q4A3</accession>
<feature type="transmembrane region" description="Helical" evidence="1">
    <location>
        <begin position="268"/>
        <end position="286"/>
    </location>
</feature>
<dbReference type="RefSeq" id="WP_099799641.1">
    <property type="nucleotide sequence ID" value="NZ_CP018092.1"/>
</dbReference>
<keyword evidence="1" id="KW-1133">Transmembrane helix</keyword>
<dbReference type="AlphaFoldDB" id="A0A2D2Q4A3"/>
<feature type="transmembrane region" description="Helical" evidence="1">
    <location>
        <begin position="298"/>
        <end position="316"/>
    </location>
</feature>